<dbReference type="InterPro" id="IPR001623">
    <property type="entry name" value="DnaJ_domain"/>
</dbReference>
<dbReference type="AlphaFoldDB" id="A0A552U9G0"/>
<keyword evidence="1" id="KW-0143">Chaperone</keyword>
<feature type="domain" description="J" evidence="3">
    <location>
        <begin position="113"/>
        <end position="176"/>
    </location>
</feature>
<evidence type="ECO:0000256" key="1">
    <source>
        <dbReference type="ARBA" id="ARBA00023186"/>
    </source>
</evidence>
<evidence type="ECO:0000256" key="2">
    <source>
        <dbReference type="SAM" id="MobiDB-lite"/>
    </source>
</evidence>
<dbReference type="OrthoDB" id="9786294at2"/>
<dbReference type="PRINTS" id="PR00625">
    <property type="entry name" value="JDOMAIN"/>
</dbReference>
<dbReference type="PANTHER" id="PTHR44145">
    <property type="entry name" value="DNAJ HOMOLOG SUBFAMILY A MEMBER 3, MITOCHONDRIAL"/>
    <property type="match status" value="1"/>
</dbReference>
<dbReference type="SMART" id="SM00271">
    <property type="entry name" value="DnaJ"/>
    <property type="match status" value="1"/>
</dbReference>
<dbReference type="Gene3D" id="1.10.287.110">
    <property type="entry name" value="DnaJ domain"/>
    <property type="match status" value="1"/>
</dbReference>
<protein>
    <submittedName>
        <fullName evidence="4">Molecular chaperone DnaJ</fullName>
    </submittedName>
</protein>
<dbReference type="EMBL" id="VJWA01000002">
    <property type="protein sequence ID" value="TRW14856.1"/>
    <property type="molecule type" value="Genomic_DNA"/>
</dbReference>
<dbReference type="PANTHER" id="PTHR44145:SF3">
    <property type="entry name" value="DNAJ HOMOLOG SUBFAMILY A MEMBER 3, MITOCHONDRIAL"/>
    <property type="match status" value="1"/>
</dbReference>
<evidence type="ECO:0000313" key="4">
    <source>
        <dbReference type="EMBL" id="TRW14856.1"/>
    </source>
</evidence>
<feature type="region of interest" description="Disordered" evidence="2">
    <location>
        <begin position="31"/>
        <end position="50"/>
    </location>
</feature>
<reference evidence="4 5" key="1">
    <citation type="submission" date="2019-07" db="EMBL/GenBank/DDBJ databases">
        <title>Novel species isolated from glacier.</title>
        <authorList>
            <person name="Liu Q."/>
            <person name="Xin Y.-H."/>
        </authorList>
    </citation>
    <scope>NUCLEOTIDE SEQUENCE [LARGE SCALE GENOMIC DNA]</scope>
    <source>
        <strain evidence="4 5">LB1R16</strain>
    </source>
</reference>
<evidence type="ECO:0000259" key="3">
    <source>
        <dbReference type="PROSITE" id="PS50076"/>
    </source>
</evidence>
<dbReference type="CDD" id="cd06257">
    <property type="entry name" value="DnaJ"/>
    <property type="match status" value="1"/>
</dbReference>
<accession>A0A552U9G0</accession>
<dbReference type="PROSITE" id="PS50076">
    <property type="entry name" value="DNAJ_2"/>
    <property type="match status" value="1"/>
</dbReference>
<organism evidence="4 5">
    <name type="scientific">Glacieibacterium frigidum</name>
    <dbReference type="NCBI Taxonomy" id="2593303"/>
    <lineage>
        <taxon>Bacteria</taxon>
        <taxon>Pseudomonadati</taxon>
        <taxon>Pseudomonadota</taxon>
        <taxon>Alphaproteobacteria</taxon>
        <taxon>Sphingomonadales</taxon>
        <taxon>Sphingosinicellaceae</taxon>
        <taxon>Glacieibacterium</taxon>
    </lineage>
</organism>
<proteinExistence type="predicted"/>
<dbReference type="Proteomes" id="UP000317894">
    <property type="component" value="Unassembled WGS sequence"/>
</dbReference>
<dbReference type="SUPFAM" id="SSF46565">
    <property type="entry name" value="Chaperone J-domain"/>
    <property type="match status" value="1"/>
</dbReference>
<keyword evidence="5" id="KW-1185">Reference proteome</keyword>
<gene>
    <name evidence="4" type="ORF">FMM06_14370</name>
</gene>
<dbReference type="Pfam" id="PF00226">
    <property type="entry name" value="DnaJ"/>
    <property type="match status" value="1"/>
</dbReference>
<dbReference type="InterPro" id="IPR051938">
    <property type="entry name" value="Apopto_cytoskel_mod"/>
</dbReference>
<name>A0A552U9G0_9SPHN</name>
<dbReference type="InterPro" id="IPR036869">
    <property type="entry name" value="J_dom_sf"/>
</dbReference>
<sequence length="176" mass="19554">MTKARRSNDWGFPRWRDYGSGSAAATVRLCDRDGCTNPGDRPAPKAPNRPERWYFCETHAAEYNAQWNYFEGLTAEEAKAREADAEGETQFKRASHWAWAGPGDGRRSRAERDALTALELDDDADMVAVKAAYRRLAKANHPDVRPNDAGAAQRFQTVQAAYAVLVAHDEAANAAR</sequence>
<comment type="caution">
    <text evidence="4">The sequence shown here is derived from an EMBL/GenBank/DDBJ whole genome shotgun (WGS) entry which is preliminary data.</text>
</comment>
<evidence type="ECO:0000313" key="5">
    <source>
        <dbReference type="Proteomes" id="UP000317894"/>
    </source>
</evidence>
<dbReference type="RefSeq" id="WP_144335026.1">
    <property type="nucleotide sequence ID" value="NZ_VJWA01000002.1"/>
</dbReference>